<evidence type="ECO:0000313" key="3">
    <source>
        <dbReference type="Proteomes" id="UP000324222"/>
    </source>
</evidence>
<comment type="caution">
    <text evidence="2">The sequence shown here is derived from an EMBL/GenBank/DDBJ whole genome shotgun (WGS) entry which is preliminary data.</text>
</comment>
<evidence type="ECO:0000256" key="1">
    <source>
        <dbReference type="SAM" id="MobiDB-lite"/>
    </source>
</evidence>
<dbReference type="Proteomes" id="UP000324222">
    <property type="component" value="Unassembled WGS sequence"/>
</dbReference>
<keyword evidence="3" id="KW-1185">Reference proteome</keyword>
<organism evidence="2 3">
    <name type="scientific">Portunus trituberculatus</name>
    <name type="common">Swimming crab</name>
    <name type="synonym">Neptunus trituberculatus</name>
    <dbReference type="NCBI Taxonomy" id="210409"/>
    <lineage>
        <taxon>Eukaryota</taxon>
        <taxon>Metazoa</taxon>
        <taxon>Ecdysozoa</taxon>
        <taxon>Arthropoda</taxon>
        <taxon>Crustacea</taxon>
        <taxon>Multicrustacea</taxon>
        <taxon>Malacostraca</taxon>
        <taxon>Eumalacostraca</taxon>
        <taxon>Eucarida</taxon>
        <taxon>Decapoda</taxon>
        <taxon>Pleocyemata</taxon>
        <taxon>Brachyura</taxon>
        <taxon>Eubrachyura</taxon>
        <taxon>Portunoidea</taxon>
        <taxon>Portunidae</taxon>
        <taxon>Portuninae</taxon>
        <taxon>Portunus</taxon>
    </lineage>
</organism>
<gene>
    <name evidence="2" type="ORF">E2C01_048830</name>
</gene>
<accession>A0A5B7G4R2</accession>
<reference evidence="2 3" key="1">
    <citation type="submission" date="2019-05" db="EMBL/GenBank/DDBJ databases">
        <title>Another draft genome of Portunus trituberculatus and its Hox gene families provides insights of decapod evolution.</title>
        <authorList>
            <person name="Jeong J.-H."/>
            <person name="Song I."/>
            <person name="Kim S."/>
            <person name="Choi T."/>
            <person name="Kim D."/>
            <person name="Ryu S."/>
            <person name="Kim W."/>
        </authorList>
    </citation>
    <scope>NUCLEOTIDE SEQUENCE [LARGE SCALE GENOMIC DNA]</scope>
    <source>
        <tissue evidence="2">Muscle</tissue>
    </source>
</reference>
<dbReference type="AlphaFoldDB" id="A0A5B7G4R2"/>
<evidence type="ECO:0000313" key="2">
    <source>
        <dbReference type="EMBL" id="MPC54901.1"/>
    </source>
</evidence>
<dbReference type="EMBL" id="VSRR010012721">
    <property type="protein sequence ID" value="MPC54901.1"/>
    <property type="molecule type" value="Genomic_DNA"/>
</dbReference>
<name>A0A5B7G4R2_PORTR</name>
<protein>
    <submittedName>
        <fullName evidence="2">Uncharacterized protein</fullName>
    </submittedName>
</protein>
<sequence length="67" mass="7319">MSTAWCWRAPRRMAQCPSSPPLLTPGSLRRSPTLIRLAVTPSAGRLLWPQGQRTAQGGRGQYQSSAL</sequence>
<feature type="region of interest" description="Disordered" evidence="1">
    <location>
        <begin position="48"/>
        <end position="67"/>
    </location>
</feature>
<proteinExistence type="predicted"/>